<organism evidence="1 2">
    <name type="scientific">Pseudohongiella acticola</name>
    <dbReference type="NCBI Taxonomy" id="1524254"/>
    <lineage>
        <taxon>Bacteria</taxon>
        <taxon>Pseudomonadati</taxon>
        <taxon>Pseudomonadota</taxon>
        <taxon>Gammaproteobacteria</taxon>
        <taxon>Pseudomonadales</taxon>
        <taxon>Pseudohongiellaceae</taxon>
        <taxon>Pseudohongiella</taxon>
    </lineage>
</organism>
<dbReference type="Proteomes" id="UP000175669">
    <property type="component" value="Unassembled WGS sequence"/>
</dbReference>
<sequence>MLLTTVRFGTFGGETDCIRAEQGLTGNWPVVEIRVKSQTQAVIQSPVAPGLQKIMKSMFPQITAWCANRLDTGWALATRP</sequence>
<dbReference type="AlphaFoldDB" id="A0A1E8CL50"/>
<dbReference type="EMBL" id="MASR01000001">
    <property type="protein sequence ID" value="OFE13159.1"/>
    <property type="molecule type" value="Genomic_DNA"/>
</dbReference>
<gene>
    <name evidence="1" type="ORF">PHACT_08405</name>
</gene>
<protein>
    <submittedName>
        <fullName evidence="1">Uncharacterized protein</fullName>
    </submittedName>
</protein>
<keyword evidence="2" id="KW-1185">Reference proteome</keyword>
<reference evidence="2" key="1">
    <citation type="submission" date="2016-07" db="EMBL/GenBank/DDBJ databases">
        <authorList>
            <person name="Florea S."/>
            <person name="Webb J.S."/>
            <person name="Jaromczyk J."/>
            <person name="Schardl C.L."/>
        </authorList>
    </citation>
    <scope>NUCLEOTIDE SEQUENCE [LARGE SCALE GENOMIC DNA]</scope>
    <source>
        <strain evidence="2">KCTC 42131</strain>
    </source>
</reference>
<comment type="caution">
    <text evidence="1">The sequence shown here is derived from an EMBL/GenBank/DDBJ whole genome shotgun (WGS) entry which is preliminary data.</text>
</comment>
<dbReference type="STRING" id="1524254.PHACT_08405"/>
<accession>A0A1E8CL50</accession>
<name>A0A1E8CL50_9GAMM</name>
<proteinExistence type="predicted"/>
<evidence type="ECO:0000313" key="2">
    <source>
        <dbReference type="Proteomes" id="UP000175669"/>
    </source>
</evidence>
<evidence type="ECO:0000313" key="1">
    <source>
        <dbReference type="EMBL" id="OFE13159.1"/>
    </source>
</evidence>